<dbReference type="PANTHER" id="PTHR20883:SF48">
    <property type="entry name" value="ECTOINE DIOXYGENASE"/>
    <property type="match status" value="1"/>
</dbReference>
<accession>A0ABW4JKY5</accession>
<sequence>MITQEDIEFYKENGYLLVRGVFNSSEVEEMRTAIDGILDRAAKSKFDRSATWQGDYLPPEELKKLVLKGFHDVHYHDAAFLQALAHPNMRAVLSGLIGPNVQLHHSKMLVKPPEKGAAFPLHQDHPYFPHDNHSMLAASVHLDDSDTENGCLCVIPGSHKEGPIQHVGSYYLDHREYPLSKATPCPAKAGDVLFFSYLTIHGSDINRSDRVRRNVLFQYRDPADPPTKKVHVNWGQGLMVCGKNPVFREYKPDGPSDIE</sequence>
<keyword evidence="1" id="KW-0223">Dioxygenase</keyword>
<dbReference type="RefSeq" id="WP_377944576.1">
    <property type="nucleotide sequence ID" value="NZ_JBHUCX010000074.1"/>
</dbReference>
<proteinExistence type="predicted"/>
<reference evidence="2" key="1">
    <citation type="journal article" date="2019" name="Int. J. Syst. Evol. Microbiol.">
        <title>The Global Catalogue of Microorganisms (GCM) 10K type strain sequencing project: providing services to taxonomists for standard genome sequencing and annotation.</title>
        <authorList>
            <consortium name="The Broad Institute Genomics Platform"/>
            <consortium name="The Broad Institute Genome Sequencing Center for Infectious Disease"/>
            <person name="Wu L."/>
            <person name="Ma J."/>
        </authorList>
    </citation>
    <scope>NUCLEOTIDE SEQUENCE [LARGE SCALE GENOMIC DNA]</scope>
    <source>
        <strain evidence="2">CGMCC 1.12286</strain>
    </source>
</reference>
<protein>
    <submittedName>
        <fullName evidence="1">Phytanoyl-CoA dioxygenase family protein</fullName>
    </submittedName>
</protein>
<dbReference type="Gene3D" id="2.60.120.620">
    <property type="entry name" value="q2cbj1_9rhob like domain"/>
    <property type="match status" value="1"/>
</dbReference>
<dbReference type="SUPFAM" id="SSF51197">
    <property type="entry name" value="Clavaminate synthase-like"/>
    <property type="match status" value="1"/>
</dbReference>
<organism evidence="1 2">
    <name type="scientific">Alicyclobacillus fodiniaquatilis</name>
    <dbReference type="NCBI Taxonomy" id="1661150"/>
    <lineage>
        <taxon>Bacteria</taxon>
        <taxon>Bacillati</taxon>
        <taxon>Bacillota</taxon>
        <taxon>Bacilli</taxon>
        <taxon>Bacillales</taxon>
        <taxon>Alicyclobacillaceae</taxon>
        <taxon>Alicyclobacillus</taxon>
    </lineage>
</organism>
<dbReference type="Pfam" id="PF05721">
    <property type="entry name" value="PhyH"/>
    <property type="match status" value="1"/>
</dbReference>
<name>A0ABW4JKY5_9BACL</name>
<keyword evidence="1" id="KW-0560">Oxidoreductase</keyword>
<evidence type="ECO:0000313" key="1">
    <source>
        <dbReference type="EMBL" id="MFD1676669.1"/>
    </source>
</evidence>
<dbReference type="GO" id="GO:0051213">
    <property type="term" value="F:dioxygenase activity"/>
    <property type="evidence" value="ECO:0007669"/>
    <property type="project" value="UniProtKB-KW"/>
</dbReference>
<dbReference type="PANTHER" id="PTHR20883">
    <property type="entry name" value="PHYTANOYL-COA DIOXYGENASE DOMAIN CONTAINING 1"/>
    <property type="match status" value="1"/>
</dbReference>
<evidence type="ECO:0000313" key="2">
    <source>
        <dbReference type="Proteomes" id="UP001597079"/>
    </source>
</evidence>
<gene>
    <name evidence="1" type="ORF">ACFSB2_18510</name>
</gene>
<keyword evidence="2" id="KW-1185">Reference proteome</keyword>
<dbReference type="Proteomes" id="UP001597079">
    <property type="component" value="Unassembled WGS sequence"/>
</dbReference>
<dbReference type="EMBL" id="JBHUCX010000074">
    <property type="protein sequence ID" value="MFD1676669.1"/>
    <property type="molecule type" value="Genomic_DNA"/>
</dbReference>
<dbReference type="InterPro" id="IPR008775">
    <property type="entry name" value="Phytyl_CoA_dOase-like"/>
</dbReference>
<comment type="caution">
    <text evidence="1">The sequence shown here is derived from an EMBL/GenBank/DDBJ whole genome shotgun (WGS) entry which is preliminary data.</text>
</comment>